<sequence length="521" mass="59502">MSIMRHLTPKRLWLHTLWLIRSYITKPYWRRLHPVLTHPKIMVLEVLLVALWLVLGRGDRPDAVTLVWTHEQYQVSEDFLGVAIDAAMLTDGEWWSESGSPPRPLEFDDPSLLRWTQLLAPDWVRLGGTEADKLWLPEAGEVAPDAPQLPQSLFNDYLRFTEAVGARPFITVSTGPLVRQESVWQPLQLDRLLSWLPKNFNGHLEFGNEPGAHWLIFGRSHQIRFDQLAQEYQQAQQQVNDYGLKLAGPANAFWPEIGEPLKQLFGSSKDFLQAGARPDIFTWHYYPTQSSRCGVKTEPADWDGLLEMETIREFEKRNRIITRWLRRYSPQSELWLGETGPAQCGGRARLTDRFGASLWWLTHLGIAAVNGNQTVIRQSLVGGDYALLRYNDGYSPNPDFWASLLWQRTMGSRGLRVADSDGLIRAVAHCHPDQTGVLSMVIVNLTDQSVAIALPQVQQANYLDVTSTSLGSRYTLVDDRLAETLNWQDIALLPWRPWSEDPDLPGYSYRWLQVADVDACR</sequence>
<evidence type="ECO:0000313" key="2">
    <source>
        <dbReference type="Proteomes" id="UP000005953"/>
    </source>
</evidence>
<dbReference type="PANTHER" id="PTHR46145">
    <property type="entry name" value="HEPARANASE"/>
    <property type="match status" value="1"/>
</dbReference>
<dbReference type="STRING" id="314283.MED297_10006"/>
<name>A4BA79_9GAMM</name>
<dbReference type="Gene3D" id="3.20.20.80">
    <property type="entry name" value="Glycosidases"/>
    <property type="match status" value="1"/>
</dbReference>
<dbReference type="InterPro" id="IPR017853">
    <property type="entry name" value="GH"/>
</dbReference>
<dbReference type="GO" id="GO:0005615">
    <property type="term" value="C:extracellular space"/>
    <property type="evidence" value="ECO:0007669"/>
    <property type="project" value="TreeGrafter"/>
</dbReference>
<reference evidence="1 2" key="1">
    <citation type="submission" date="2006-02" db="EMBL/GenBank/DDBJ databases">
        <authorList>
            <person name="Pinhassi J."/>
            <person name="Pedros-Alio C."/>
            <person name="Ferriera S."/>
            <person name="Johnson J."/>
            <person name="Kravitz S."/>
            <person name="Halpern A."/>
            <person name="Remington K."/>
            <person name="Beeson K."/>
            <person name="Tran B."/>
            <person name="Rogers Y.-H."/>
            <person name="Friedman R."/>
            <person name="Venter J.C."/>
        </authorList>
    </citation>
    <scope>NUCLEOTIDE SEQUENCE [LARGE SCALE GENOMIC DNA]</scope>
    <source>
        <strain evidence="1 2">MED297</strain>
    </source>
</reference>
<comment type="caution">
    <text evidence="1">The sequence shown here is derived from an EMBL/GenBank/DDBJ whole genome shotgun (WGS) entry which is preliminary data.</text>
</comment>
<proteinExistence type="predicted"/>
<protein>
    <recommendedName>
        <fullName evidence="3">Heparanase</fullName>
    </recommendedName>
</protein>
<dbReference type="Proteomes" id="UP000005953">
    <property type="component" value="Unassembled WGS sequence"/>
</dbReference>
<evidence type="ECO:0000313" key="1">
    <source>
        <dbReference type="EMBL" id="EAR10835.1"/>
    </source>
</evidence>
<gene>
    <name evidence="1" type="ORF">MED297_10006</name>
</gene>
<dbReference type="PANTHER" id="PTHR46145:SF4">
    <property type="entry name" value="HEPARANASE"/>
    <property type="match status" value="1"/>
</dbReference>
<evidence type="ECO:0008006" key="3">
    <source>
        <dbReference type="Google" id="ProtNLM"/>
    </source>
</evidence>
<dbReference type="EMBL" id="AAOE01000002">
    <property type="protein sequence ID" value="EAR10835.1"/>
    <property type="molecule type" value="Genomic_DNA"/>
</dbReference>
<dbReference type="AlphaFoldDB" id="A4BA79"/>
<keyword evidence="2" id="KW-1185">Reference proteome</keyword>
<dbReference type="SUPFAM" id="SSF51445">
    <property type="entry name" value="(Trans)glycosidases"/>
    <property type="match status" value="1"/>
</dbReference>
<dbReference type="HOGENOM" id="CLU_021823_0_1_6"/>
<dbReference type="GO" id="GO:0031012">
    <property type="term" value="C:extracellular matrix"/>
    <property type="evidence" value="ECO:0007669"/>
    <property type="project" value="TreeGrafter"/>
</dbReference>
<organism evidence="1 2">
    <name type="scientific">Reinekea blandensis MED297</name>
    <dbReference type="NCBI Taxonomy" id="314283"/>
    <lineage>
        <taxon>Bacteria</taxon>
        <taxon>Pseudomonadati</taxon>
        <taxon>Pseudomonadota</taxon>
        <taxon>Gammaproteobacteria</taxon>
        <taxon>Oceanospirillales</taxon>
        <taxon>Saccharospirillaceae</taxon>
        <taxon>Reinekea</taxon>
    </lineage>
</organism>
<accession>A4BA79</accession>